<dbReference type="InterPro" id="IPR005714">
    <property type="entry name" value="ATPase_T3SS_FliI/YscN"/>
</dbReference>
<dbReference type="SUPFAM" id="SSF52540">
    <property type="entry name" value="P-loop containing nucleoside triphosphate hydrolases"/>
    <property type="match status" value="1"/>
</dbReference>
<dbReference type="OrthoDB" id="5288038at2"/>
<dbReference type="GO" id="GO:0008564">
    <property type="term" value="F:protein-exporting ATPase activity"/>
    <property type="evidence" value="ECO:0007669"/>
    <property type="project" value="UniProtKB-EC"/>
</dbReference>
<dbReference type="KEGG" id="mfn:Ga0123462_2081"/>
<evidence type="ECO:0000256" key="5">
    <source>
        <dbReference type="ARBA" id="ARBA00022840"/>
    </source>
</evidence>
<dbReference type="InterPro" id="IPR040627">
    <property type="entry name" value="T3SS_ATPase_C"/>
</dbReference>
<evidence type="ECO:0000313" key="11">
    <source>
        <dbReference type="Proteomes" id="UP000231637"/>
    </source>
</evidence>
<dbReference type="GO" id="GO:0030254">
    <property type="term" value="P:protein secretion by the type III secretion system"/>
    <property type="evidence" value="ECO:0007669"/>
    <property type="project" value="InterPro"/>
</dbReference>
<evidence type="ECO:0000256" key="4">
    <source>
        <dbReference type="ARBA" id="ARBA00022741"/>
    </source>
</evidence>
<keyword evidence="10" id="KW-0378">Hydrolase</keyword>
<evidence type="ECO:0000256" key="3">
    <source>
        <dbReference type="ARBA" id="ARBA00022490"/>
    </source>
</evidence>
<keyword evidence="4" id="KW-0547">Nucleotide-binding</keyword>
<comment type="catalytic activity">
    <reaction evidence="8">
        <text>ATP + H2O + cellular proteinSide 1 = ADP + phosphate + cellular proteinSide 2.</text>
        <dbReference type="EC" id="7.4.2.8"/>
    </reaction>
</comment>
<dbReference type="AlphaFoldDB" id="A0A2K8LF72"/>
<dbReference type="Pfam" id="PF00006">
    <property type="entry name" value="ATP-synt_ab"/>
    <property type="match status" value="1"/>
</dbReference>
<protein>
    <submittedName>
        <fullName evidence="10">Type III secretion system ATPase, FliI/YscN</fullName>
        <ecNumber evidence="10">3.6.3.14</ecNumber>
    </submittedName>
</protein>
<evidence type="ECO:0000256" key="8">
    <source>
        <dbReference type="ARBA" id="ARBA00034006"/>
    </source>
</evidence>
<dbReference type="GO" id="GO:0046933">
    <property type="term" value="F:proton-transporting ATP synthase activity, rotational mechanism"/>
    <property type="evidence" value="ECO:0007669"/>
    <property type="project" value="TreeGrafter"/>
</dbReference>
<dbReference type="InterPro" id="IPR020003">
    <property type="entry name" value="ATPase_a/bsu_AS"/>
</dbReference>
<keyword evidence="3" id="KW-0963">Cytoplasm</keyword>
<name>A0A2K8LF72_9PROT</name>
<evidence type="ECO:0000313" key="10">
    <source>
        <dbReference type="EMBL" id="ATX82916.1"/>
    </source>
</evidence>
<dbReference type="FunFam" id="3.40.50.12240:FF:000002">
    <property type="entry name" value="Flagellum-specific ATP synthase FliI"/>
    <property type="match status" value="1"/>
</dbReference>
<keyword evidence="7" id="KW-1278">Translocase</keyword>
<accession>A0A2K8LF72</accession>
<reference evidence="10 11" key="1">
    <citation type="submission" date="2016-12" db="EMBL/GenBank/DDBJ databases">
        <title>Isolation and genomic insights into novel planktonic Zetaproteobacteria from stratified waters of the Chesapeake Bay.</title>
        <authorList>
            <person name="McAllister S.M."/>
            <person name="Kato S."/>
            <person name="Chan C.S."/>
            <person name="Chiu B.K."/>
            <person name="Field E.K."/>
        </authorList>
    </citation>
    <scope>NUCLEOTIDE SEQUENCE [LARGE SCALE GENOMIC DNA]</scope>
    <source>
        <strain evidence="10 11">CP-8</strain>
    </source>
</reference>
<proteinExistence type="predicted"/>
<evidence type="ECO:0000256" key="6">
    <source>
        <dbReference type="ARBA" id="ARBA00022927"/>
    </source>
</evidence>
<dbReference type="PROSITE" id="PS00152">
    <property type="entry name" value="ATPASE_ALPHA_BETA"/>
    <property type="match status" value="1"/>
</dbReference>
<comment type="subcellular location">
    <subcellularLocation>
        <location evidence="1">Cytoplasm</location>
    </subcellularLocation>
</comment>
<dbReference type="GO" id="GO:0030257">
    <property type="term" value="C:type III protein secretion system complex"/>
    <property type="evidence" value="ECO:0007669"/>
    <property type="project" value="InterPro"/>
</dbReference>
<dbReference type="SMART" id="SM00382">
    <property type="entry name" value="AAA"/>
    <property type="match status" value="1"/>
</dbReference>
<dbReference type="Pfam" id="PF18269">
    <property type="entry name" value="T3SS_ATPase_C"/>
    <property type="match status" value="1"/>
</dbReference>
<evidence type="ECO:0000256" key="2">
    <source>
        <dbReference type="ARBA" id="ARBA00022448"/>
    </source>
</evidence>
<dbReference type="Gene3D" id="3.40.50.12240">
    <property type="match status" value="1"/>
</dbReference>
<dbReference type="GO" id="GO:0016887">
    <property type="term" value="F:ATP hydrolysis activity"/>
    <property type="evidence" value="ECO:0007669"/>
    <property type="project" value="InterPro"/>
</dbReference>
<gene>
    <name evidence="10" type="ORF">Ga0123462_2081</name>
</gene>
<keyword evidence="5" id="KW-0067">ATP-binding</keyword>
<dbReference type="Pfam" id="PF02874">
    <property type="entry name" value="ATP-synt_ab_N"/>
    <property type="match status" value="1"/>
</dbReference>
<organism evidence="10 11">
    <name type="scientific">Mariprofundus ferrinatatus</name>
    <dbReference type="NCBI Taxonomy" id="1921087"/>
    <lineage>
        <taxon>Bacteria</taxon>
        <taxon>Pseudomonadati</taxon>
        <taxon>Pseudomonadota</taxon>
        <taxon>Candidatius Mariprofundia</taxon>
        <taxon>Mariprofundales</taxon>
        <taxon>Mariprofundaceae</taxon>
        <taxon>Mariprofundus</taxon>
    </lineage>
</organism>
<dbReference type="InterPro" id="IPR027417">
    <property type="entry name" value="P-loop_NTPase"/>
</dbReference>
<dbReference type="EMBL" id="CP018800">
    <property type="protein sequence ID" value="ATX82916.1"/>
    <property type="molecule type" value="Genomic_DNA"/>
</dbReference>
<dbReference type="PANTHER" id="PTHR15184:SF9">
    <property type="entry name" value="SPI-1 TYPE 3 SECRETION SYSTEM ATPASE"/>
    <property type="match status" value="1"/>
</dbReference>
<dbReference type="CDD" id="cd01136">
    <property type="entry name" value="ATPase_flagellum-secretory_path_III"/>
    <property type="match status" value="1"/>
</dbReference>
<dbReference type="PANTHER" id="PTHR15184">
    <property type="entry name" value="ATP SYNTHASE"/>
    <property type="match status" value="1"/>
</dbReference>
<evidence type="ECO:0000256" key="7">
    <source>
        <dbReference type="ARBA" id="ARBA00022967"/>
    </source>
</evidence>
<dbReference type="InterPro" id="IPR050053">
    <property type="entry name" value="ATPase_alpha/beta_chains"/>
</dbReference>
<dbReference type="InterPro" id="IPR004100">
    <property type="entry name" value="ATPase_F1/V1/A1_a/bsu_N"/>
</dbReference>
<evidence type="ECO:0000256" key="1">
    <source>
        <dbReference type="ARBA" id="ARBA00004496"/>
    </source>
</evidence>
<dbReference type="InterPro" id="IPR003593">
    <property type="entry name" value="AAA+_ATPase"/>
</dbReference>
<dbReference type="NCBIfam" id="TIGR01026">
    <property type="entry name" value="fliI_yscN"/>
    <property type="match status" value="1"/>
</dbReference>
<dbReference type="InterPro" id="IPR000194">
    <property type="entry name" value="ATPase_F1/V1/A1_a/bsu_nucl-bd"/>
</dbReference>
<dbReference type="Proteomes" id="UP000231637">
    <property type="component" value="Chromosome"/>
</dbReference>
<sequence length="446" mass="48137">MSAPPKLCDKQSRLSALSKLVREPSFPPRGLVQKVMGPMLEASGIKAEVGRACYVQAAGDVSLEAEIVGFRDGRSLIMPVGSTRGIAPGSVVQPLSTPPSIPVSDALLGRVLDSRGQPLDGRLLPEIKTSFPIHRRPPNPMLRHIIDTPMQLGVRVIDACMTMGWGQRMGLFAGAGVGKSTLLAMLAKDSDADVIVIALVGERGRELREFLDNALGPEALSKCVVVVETSDAPPLLRVRAALTATTIAEVFRDQGKRVLLLTDSLTRFLQAQREIGLMLGEPPTSKGYTPSCFSMLAELLERAGPGIDGRGSISALYTVLVEGDDLSDPVADAAISMLDGHILLDRRLAEKGLYPAINILGSVSRLANKLTAQAVQNAARSLREDLALFERMEDMVNMGAYEKGSNPNLDRVIQRLPEIVKFRRQHEDESEALQDAQDALLELMNP</sequence>
<evidence type="ECO:0000259" key="9">
    <source>
        <dbReference type="SMART" id="SM00382"/>
    </source>
</evidence>
<keyword evidence="6" id="KW-0653">Protein transport</keyword>
<keyword evidence="2" id="KW-0813">Transport</keyword>
<dbReference type="GO" id="GO:0005737">
    <property type="term" value="C:cytoplasm"/>
    <property type="evidence" value="ECO:0007669"/>
    <property type="project" value="UniProtKB-SubCell"/>
</dbReference>
<keyword evidence="11" id="KW-1185">Reference proteome</keyword>
<dbReference type="GO" id="GO:0005524">
    <property type="term" value="F:ATP binding"/>
    <property type="evidence" value="ECO:0007669"/>
    <property type="project" value="UniProtKB-KW"/>
</dbReference>
<dbReference type="EC" id="3.6.3.14" evidence="10"/>
<feature type="domain" description="AAA+ ATPase" evidence="9">
    <location>
        <begin position="165"/>
        <end position="348"/>
    </location>
</feature>